<sequence>MNNADDHMRLIKAVLKNTLPGLTGPITRTGGLIVPSGASGAPAYSFADEETLGFYRSAAGLILIGGGRLDGNGAVPVGSLHTFLYEPSKLGKGGVIPSGGAEYLELDGSTYNTADFARLATHMGIAGSTFTLTNVTDTGRFIRSRRTGVAAGTKEASLNGAHTHAASGTTDAAGYHAHNVSGSTGFMDRANPHSHGSNGNAGSTTTGGGQFPAGANGGETIFASDINHAHSVSGGTDGQGSHAHNLIISVAPNVGAETRPEALSAIICIKT</sequence>
<evidence type="ECO:0000313" key="3">
    <source>
        <dbReference type="Proteomes" id="UP000076574"/>
    </source>
</evidence>
<feature type="compositionally biased region" description="Low complexity" evidence="1">
    <location>
        <begin position="193"/>
        <end position="204"/>
    </location>
</feature>
<dbReference type="EMBL" id="LVYV01000012">
    <property type="protein sequence ID" value="KZD22927.1"/>
    <property type="molecule type" value="Genomic_DNA"/>
</dbReference>
<dbReference type="SUPFAM" id="SSF88874">
    <property type="entry name" value="Receptor-binding domain of short tail fibre protein gp12"/>
    <property type="match status" value="1"/>
</dbReference>
<keyword evidence="3" id="KW-1185">Reference proteome</keyword>
<dbReference type="STRING" id="943830.A4A58_05835"/>
<proteinExistence type="predicted"/>
<dbReference type="OrthoDB" id="6174642at2"/>
<feature type="region of interest" description="Disordered" evidence="1">
    <location>
        <begin position="190"/>
        <end position="212"/>
    </location>
</feature>
<comment type="caution">
    <text evidence="2">The sequence shown here is derived from an EMBL/GenBank/DDBJ whole genome shotgun (WGS) entry which is preliminary data.</text>
</comment>
<accession>A0A163Z5D0</accession>
<dbReference type="AlphaFoldDB" id="A0A163Z5D0"/>
<evidence type="ECO:0000313" key="2">
    <source>
        <dbReference type="EMBL" id="KZD22927.1"/>
    </source>
</evidence>
<evidence type="ECO:0000256" key="1">
    <source>
        <dbReference type="SAM" id="MobiDB-lite"/>
    </source>
</evidence>
<evidence type="ECO:0008006" key="4">
    <source>
        <dbReference type="Google" id="ProtNLM"/>
    </source>
</evidence>
<dbReference type="Proteomes" id="UP000076574">
    <property type="component" value="Unassembled WGS sequence"/>
</dbReference>
<organism evidence="2 3">
    <name type="scientific">Tardiphaga robiniae</name>
    <dbReference type="NCBI Taxonomy" id="943830"/>
    <lineage>
        <taxon>Bacteria</taxon>
        <taxon>Pseudomonadati</taxon>
        <taxon>Pseudomonadota</taxon>
        <taxon>Alphaproteobacteria</taxon>
        <taxon>Hyphomicrobiales</taxon>
        <taxon>Nitrobacteraceae</taxon>
        <taxon>Tardiphaga</taxon>
    </lineage>
</organism>
<name>A0A163Z5D0_9BRAD</name>
<protein>
    <recommendedName>
        <fullName evidence="4">Phage tail collar domain-containing protein</fullName>
    </recommendedName>
</protein>
<reference evidence="2 3" key="1">
    <citation type="submission" date="2016-03" db="EMBL/GenBank/DDBJ databases">
        <title>Microsymbionts genomes from the relict species Vavilovia formosa (Stev.) Fed.</title>
        <authorList>
            <person name="Kopat V."/>
            <person name="Chirak E."/>
            <person name="Kimeklis A."/>
            <person name="Andronov E."/>
        </authorList>
    </citation>
    <scope>NUCLEOTIDE SEQUENCE [LARGE SCALE GENOMIC DNA]</scope>
    <source>
        <strain evidence="2 3">Vaf07</strain>
    </source>
</reference>
<gene>
    <name evidence="2" type="ORF">A4A58_05835</name>
</gene>